<evidence type="ECO:0000256" key="1">
    <source>
        <dbReference type="SAM" id="MobiDB-lite"/>
    </source>
</evidence>
<keyword evidence="3" id="KW-1185">Reference proteome</keyword>
<reference evidence="2" key="1">
    <citation type="submission" date="2021-05" db="EMBL/GenBank/DDBJ databases">
        <title>The genome of the haptophyte Pavlova lutheri (Diacronema luteri, Pavlovales) - a model for lipid biosynthesis in eukaryotic algae.</title>
        <authorList>
            <person name="Hulatt C.J."/>
            <person name="Posewitz M.C."/>
        </authorList>
    </citation>
    <scope>NUCLEOTIDE SEQUENCE</scope>
    <source>
        <strain evidence="2">NIVA-4/92</strain>
    </source>
</reference>
<organism evidence="2 3">
    <name type="scientific">Diacronema lutheri</name>
    <name type="common">Unicellular marine alga</name>
    <name type="synonym">Monochrysis lutheri</name>
    <dbReference type="NCBI Taxonomy" id="2081491"/>
    <lineage>
        <taxon>Eukaryota</taxon>
        <taxon>Haptista</taxon>
        <taxon>Haptophyta</taxon>
        <taxon>Pavlovophyceae</taxon>
        <taxon>Pavlovales</taxon>
        <taxon>Pavlovaceae</taxon>
        <taxon>Diacronema</taxon>
    </lineage>
</organism>
<dbReference type="AlphaFoldDB" id="A0A8J5XWG0"/>
<dbReference type="PANTHER" id="PTHR21541:SF3">
    <property type="entry name" value="STRUCTURE-SPECIFIC ENDONUCLEASE SUBUNIT SLX4"/>
    <property type="match status" value="1"/>
</dbReference>
<feature type="region of interest" description="Disordered" evidence="1">
    <location>
        <begin position="431"/>
        <end position="460"/>
    </location>
</feature>
<dbReference type="PANTHER" id="PTHR21541">
    <property type="entry name" value="BTB POZ DOMAIN CONTAINING 12"/>
    <property type="match status" value="1"/>
</dbReference>
<feature type="region of interest" description="Disordered" evidence="1">
    <location>
        <begin position="475"/>
        <end position="510"/>
    </location>
</feature>
<feature type="region of interest" description="Disordered" evidence="1">
    <location>
        <begin position="225"/>
        <end position="250"/>
    </location>
</feature>
<feature type="region of interest" description="Disordered" evidence="1">
    <location>
        <begin position="32"/>
        <end position="57"/>
    </location>
</feature>
<dbReference type="EMBL" id="JAGTXO010000002">
    <property type="protein sequence ID" value="KAG8469757.1"/>
    <property type="molecule type" value="Genomic_DNA"/>
</dbReference>
<name>A0A8J5XWG0_DIALT</name>
<proteinExistence type="predicted"/>
<dbReference type="Proteomes" id="UP000751190">
    <property type="component" value="Unassembled WGS sequence"/>
</dbReference>
<comment type="caution">
    <text evidence="2">The sequence shown here is derived from an EMBL/GenBank/DDBJ whole genome shotgun (WGS) entry which is preliminary data.</text>
</comment>
<sequence length="655" mass="66634">MVKRGALRAARTRAPGPTLALRALGLNAHEVWSSPQSRAPPAPAVASPSAAPSGPAVVARACSPDSRASPRRALESAPAPCSCALCGAPLGALPLAERERHLNDCLDAISAAPPAAEGGGGDAPWHTARAAERAPAPPPQGTRVECPLCARDLTALPVAARVEHVDACGVDVDDADAFEPCPRGARRDGAPARAEDGLRCQLCGLDLLRLAIAQRHAHVVGCLERADPAPPTLGKRSRGRPAAASAAGAPSAPTADASHCALCSMPLAGATAKQRIAHVRACAKASGLTPPQLHALFARRTRAAASPWACAAPAAGAPATVAFDPCELAFRGHERQAQLARAAPTRPLEIAEMPSSPPRGPVPRLWRSASVATSPADAPPPVPLLARRAAHARAAADAGGGARARSARAEGASAQVERTVAAAVADAAVRARVGGDGDGDDDGDGDGESGSGGGSGEGDEADALLRAMTQDEAVRELRDATVRRSRARSPRAHSPHAPPSPPRAPPGSVALPDGGVVAEWACVDVGIALIFALRHAHELSAHAVPSGGREARARDDAGGASPRAAPRLCDVAARGVLGAFDLALDLLSEGRHPAEVGRYWRCELPLGLRRLLDGALAAELRGRGAVQGARESLAGLRALYAEALAVCGYDLGSDR</sequence>
<dbReference type="GO" id="GO:0000712">
    <property type="term" value="P:resolution of meiotic recombination intermediates"/>
    <property type="evidence" value="ECO:0007669"/>
    <property type="project" value="TreeGrafter"/>
</dbReference>
<feature type="compositionally biased region" description="Pro residues" evidence="1">
    <location>
        <begin position="496"/>
        <end position="505"/>
    </location>
</feature>
<accession>A0A8J5XWG0</accession>
<feature type="compositionally biased region" description="Basic residues" evidence="1">
    <location>
        <begin position="483"/>
        <end position="494"/>
    </location>
</feature>
<feature type="compositionally biased region" description="Low complexity" evidence="1">
    <location>
        <begin position="44"/>
        <end position="57"/>
    </location>
</feature>
<feature type="compositionally biased region" description="Low complexity" evidence="1">
    <location>
        <begin position="240"/>
        <end position="250"/>
    </location>
</feature>
<evidence type="ECO:0000313" key="3">
    <source>
        <dbReference type="Proteomes" id="UP000751190"/>
    </source>
</evidence>
<feature type="region of interest" description="Disordered" evidence="1">
    <location>
        <begin position="337"/>
        <end position="382"/>
    </location>
</feature>
<dbReference type="GO" id="GO:0033557">
    <property type="term" value="C:Slx1-Slx4 complex"/>
    <property type="evidence" value="ECO:0007669"/>
    <property type="project" value="TreeGrafter"/>
</dbReference>
<gene>
    <name evidence="2" type="ORF">KFE25_006212</name>
</gene>
<protein>
    <submittedName>
        <fullName evidence="2">Uncharacterized protein</fullName>
    </submittedName>
</protein>
<evidence type="ECO:0000313" key="2">
    <source>
        <dbReference type="EMBL" id="KAG8469757.1"/>
    </source>
</evidence>
<feature type="compositionally biased region" description="Acidic residues" evidence="1">
    <location>
        <begin position="437"/>
        <end position="447"/>
    </location>
</feature>
<feature type="region of interest" description="Disordered" evidence="1">
    <location>
        <begin position="542"/>
        <end position="562"/>
    </location>
</feature>